<protein>
    <submittedName>
        <fullName evidence="1">Uncharacterized protein</fullName>
    </submittedName>
</protein>
<gene>
    <name evidence="1" type="ORF">HELGO_WM3265</name>
</gene>
<accession>A0A6S6SV21</accession>
<evidence type="ECO:0000313" key="1">
    <source>
        <dbReference type="EMBL" id="CAA6807145.1"/>
    </source>
</evidence>
<reference evidence="1" key="1">
    <citation type="submission" date="2020-01" db="EMBL/GenBank/DDBJ databases">
        <authorList>
            <person name="Meier V. D."/>
            <person name="Meier V D."/>
        </authorList>
    </citation>
    <scope>NUCLEOTIDE SEQUENCE</scope>
    <source>
        <strain evidence="1">HLG_WM_MAG_01</strain>
    </source>
</reference>
<dbReference type="EMBL" id="CACVAS010000047">
    <property type="protein sequence ID" value="CAA6807145.1"/>
    <property type="molecule type" value="Genomic_DNA"/>
</dbReference>
<name>A0A6S6SV21_9BACT</name>
<sequence length="116" mass="13057">MKNKLVIVKEQGMEKTFKNSLQVFEVRGGNKGKTEQVLAKTEADAIEVSDIIEMGRTTATAIDTTPTLRQMVSGANEPMDDIEWYDMTLEEWVCVTIDSDLFMNAEIDILSDDSYI</sequence>
<organism evidence="1">
    <name type="scientific">uncultured Sulfurovum sp</name>
    <dbReference type="NCBI Taxonomy" id="269237"/>
    <lineage>
        <taxon>Bacteria</taxon>
        <taxon>Pseudomonadati</taxon>
        <taxon>Campylobacterota</taxon>
        <taxon>Epsilonproteobacteria</taxon>
        <taxon>Campylobacterales</taxon>
        <taxon>Sulfurovaceae</taxon>
        <taxon>Sulfurovum</taxon>
        <taxon>environmental samples</taxon>
    </lineage>
</organism>
<proteinExistence type="predicted"/>
<dbReference type="AlphaFoldDB" id="A0A6S6SV21"/>